<name>A0A090AE03_9GAMM</name>
<dbReference type="AlphaFoldDB" id="A0A090AE03"/>
<dbReference type="OrthoDB" id="3695326at2"/>
<accession>A0A090AE03</accession>
<protein>
    <submittedName>
        <fullName evidence="1">Uncharacterized protein</fullName>
    </submittedName>
</protein>
<organism evidence="1 2">
    <name type="scientific">Thioploca ingrica</name>
    <dbReference type="NCBI Taxonomy" id="40754"/>
    <lineage>
        <taxon>Bacteria</taxon>
        <taxon>Pseudomonadati</taxon>
        <taxon>Pseudomonadota</taxon>
        <taxon>Gammaproteobacteria</taxon>
        <taxon>Thiotrichales</taxon>
        <taxon>Thiotrichaceae</taxon>
        <taxon>Thioploca</taxon>
    </lineage>
</organism>
<evidence type="ECO:0000313" key="1">
    <source>
        <dbReference type="EMBL" id="BAP55124.1"/>
    </source>
</evidence>
<dbReference type="HOGENOM" id="CLU_2604944_0_0_6"/>
<dbReference type="KEGG" id="tig:THII_0827"/>
<reference evidence="1 2" key="1">
    <citation type="journal article" date="2014" name="ISME J.">
        <title>Ecophysiology of Thioploca ingrica as revealed by the complete genome sequence supplemented with proteomic evidence.</title>
        <authorList>
            <person name="Kojima H."/>
            <person name="Ogura Y."/>
            <person name="Yamamoto N."/>
            <person name="Togashi T."/>
            <person name="Mori H."/>
            <person name="Watanabe T."/>
            <person name="Nemoto F."/>
            <person name="Kurokawa K."/>
            <person name="Hayashi T."/>
            <person name="Fukui M."/>
        </authorList>
    </citation>
    <scope>NUCLEOTIDE SEQUENCE [LARGE SCALE GENOMIC DNA]</scope>
</reference>
<dbReference type="EMBL" id="AP014633">
    <property type="protein sequence ID" value="BAP55124.1"/>
    <property type="molecule type" value="Genomic_DNA"/>
</dbReference>
<dbReference type="Proteomes" id="UP000031623">
    <property type="component" value="Chromosome"/>
</dbReference>
<proteinExistence type="predicted"/>
<sequence>MKQTISFEIEDNLLHSLEKIAAQWNMSVAQYFQRLVLREIATQDENVDYEQLCQEALAELKQGFNLGGQPAKRESLYER</sequence>
<keyword evidence="2" id="KW-1185">Reference proteome</keyword>
<evidence type="ECO:0000313" key="2">
    <source>
        <dbReference type="Proteomes" id="UP000031623"/>
    </source>
</evidence>
<gene>
    <name evidence="1" type="ORF">THII_0827</name>
</gene>